<gene>
    <name evidence="12" type="ORF">AV530_006761</name>
</gene>
<name>A0A1V4KQD7_PATFA</name>
<sequence length="272" mass="29882">MAERSPGHRGPDRAGSDTGLRSPHPSLRRDTAGEGSDGASETPSSGVTPGQEEEEEEEEEENGGHQWRVGDACSVVWEGDGLLYPAHLRALDPVSGTCLVEFDGYGNTEERALAHLLPPCPGAWRDSDTLQRGGPHRPSTPSSREPPSGVRRRKGEQTPRSPRPPEVMPPPWPPTPLRAMREEEEEEEEALTAMLMSWYMSGYHTGFYVVETLQEVLEKLGSRELPTVEKRLSWVPLCEAGEPCAVRRGARFGKLCSCPRGTACNLFILKCS</sequence>
<dbReference type="GO" id="GO:0008343">
    <property type="term" value="P:adult feeding behavior"/>
    <property type="evidence" value="ECO:0007669"/>
    <property type="project" value="InterPro"/>
</dbReference>
<dbReference type="InterPro" id="IPR047313">
    <property type="entry name" value="SMN_C"/>
</dbReference>
<dbReference type="GO" id="GO:0008380">
    <property type="term" value="P:RNA splicing"/>
    <property type="evidence" value="ECO:0007669"/>
    <property type="project" value="UniProtKB-KW"/>
</dbReference>
<dbReference type="Pfam" id="PF06003">
    <property type="entry name" value="SMN_Tudor"/>
    <property type="match status" value="1"/>
</dbReference>
<dbReference type="STRING" id="372326.A0A1V4KQD7"/>
<dbReference type="GO" id="GO:0032099">
    <property type="term" value="P:negative regulation of appetite"/>
    <property type="evidence" value="ECO:0007669"/>
    <property type="project" value="InterPro"/>
</dbReference>
<dbReference type="InterPro" id="IPR009106">
    <property type="entry name" value="CART"/>
</dbReference>
<protein>
    <recommendedName>
        <fullName evidence="11">Tudor domain-containing protein</fullName>
    </recommendedName>
</protein>
<dbReference type="GO" id="GO:0009267">
    <property type="term" value="P:cellular response to starvation"/>
    <property type="evidence" value="ECO:0007669"/>
    <property type="project" value="InterPro"/>
</dbReference>
<dbReference type="InterPro" id="IPR036722">
    <property type="entry name" value="CART_C_sf"/>
</dbReference>
<dbReference type="CDD" id="cd22852">
    <property type="entry name" value="SMN_C"/>
    <property type="match status" value="1"/>
</dbReference>
<feature type="compositionally biased region" description="Low complexity" evidence="10">
    <location>
        <begin position="136"/>
        <end position="148"/>
    </location>
</feature>
<dbReference type="PROSITE" id="PS50304">
    <property type="entry name" value="TUDOR"/>
    <property type="match status" value="1"/>
</dbReference>
<keyword evidence="13" id="KW-1185">Reference proteome</keyword>
<evidence type="ECO:0000313" key="13">
    <source>
        <dbReference type="Proteomes" id="UP000190648"/>
    </source>
</evidence>
<evidence type="ECO:0000256" key="10">
    <source>
        <dbReference type="SAM" id="MobiDB-lite"/>
    </source>
</evidence>
<keyword evidence="6" id="KW-0507">mRNA processing</keyword>
<dbReference type="SUPFAM" id="SSF63748">
    <property type="entry name" value="Tudor/PWWP/MBT"/>
    <property type="match status" value="1"/>
</dbReference>
<proteinExistence type="inferred from homology"/>
<dbReference type="PANTHER" id="PTHR16655">
    <property type="entry name" value="COCAINE AND AMPHETAMINE REGULATED TRANSCRIPT PROTEIN"/>
    <property type="match status" value="1"/>
</dbReference>
<dbReference type="Gene3D" id="3.40.190.10">
    <property type="entry name" value="Periplasmic binding protein-like II"/>
    <property type="match status" value="1"/>
</dbReference>
<evidence type="ECO:0000259" key="11">
    <source>
        <dbReference type="PROSITE" id="PS50304"/>
    </source>
</evidence>
<dbReference type="Proteomes" id="UP000190648">
    <property type="component" value="Unassembled WGS sequence"/>
</dbReference>
<dbReference type="GO" id="GO:0043410">
    <property type="term" value="P:positive regulation of MAPK cascade"/>
    <property type="evidence" value="ECO:0007669"/>
    <property type="project" value="InterPro"/>
</dbReference>
<comment type="similarity">
    <text evidence="4">Belongs to the SMN family.</text>
</comment>
<evidence type="ECO:0000256" key="3">
    <source>
        <dbReference type="ARBA" id="ARBA00005294"/>
    </source>
</evidence>
<evidence type="ECO:0000256" key="4">
    <source>
        <dbReference type="ARBA" id="ARBA00005371"/>
    </source>
</evidence>
<reference evidence="12 13" key="1">
    <citation type="submission" date="2016-02" db="EMBL/GenBank/DDBJ databases">
        <title>Band-tailed pigeon sequencing and assembly.</title>
        <authorList>
            <person name="Soares A.E."/>
            <person name="Novak B.J."/>
            <person name="Rice E.S."/>
            <person name="O'Connell B."/>
            <person name="Chang D."/>
            <person name="Weber S."/>
            <person name="Shapiro B."/>
        </authorList>
    </citation>
    <scope>NUCLEOTIDE SEQUENCE [LARGE SCALE GENOMIC DNA]</scope>
    <source>
        <strain evidence="12">BTP2013</strain>
        <tissue evidence="12">Blood</tissue>
    </source>
</reference>
<organism evidence="12 13">
    <name type="scientific">Patagioenas fasciata monilis</name>
    <dbReference type="NCBI Taxonomy" id="372326"/>
    <lineage>
        <taxon>Eukaryota</taxon>
        <taxon>Metazoa</taxon>
        <taxon>Chordata</taxon>
        <taxon>Craniata</taxon>
        <taxon>Vertebrata</taxon>
        <taxon>Euteleostomi</taxon>
        <taxon>Archelosauria</taxon>
        <taxon>Archosauria</taxon>
        <taxon>Dinosauria</taxon>
        <taxon>Saurischia</taxon>
        <taxon>Theropoda</taxon>
        <taxon>Coelurosauria</taxon>
        <taxon>Aves</taxon>
        <taxon>Neognathae</taxon>
        <taxon>Neoaves</taxon>
        <taxon>Columbimorphae</taxon>
        <taxon>Columbiformes</taxon>
        <taxon>Columbidae</taxon>
        <taxon>Patagioenas</taxon>
    </lineage>
</organism>
<dbReference type="InterPro" id="IPR010304">
    <property type="entry name" value="SMN_Tudor"/>
</dbReference>
<feature type="region of interest" description="Disordered" evidence="10">
    <location>
        <begin position="1"/>
        <end position="67"/>
    </location>
</feature>
<dbReference type="GO" id="GO:0007186">
    <property type="term" value="P:G protein-coupled receptor signaling pathway"/>
    <property type="evidence" value="ECO:0007669"/>
    <property type="project" value="InterPro"/>
</dbReference>
<feature type="compositionally biased region" description="Pro residues" evidence="10">
    <location>
        <begin position="161"/>
        <end position="176"/>
    </location>
</feature>
<evidence type="ECO:0000313" key="12">
    <source>
        <dbReference type="EMBL" id="OPJ86629.1"/>
    </source>
</evidence>
<keyword evidence="9" id="KW-0539">Nucleus</keyword>
<comment type="caution">
    <text evidence="12">The sequence shown here is derived from an EMBL/GenBank/DDBJ whole genome shotgun (WGS) entry which is preliminary data.</text>
</comment>
<dbReference type="CDD" id="cd22741">
    <property type="entry name" value="CART_CTD-like"/>
    <property type="match status" value="1"/>
</dbReference>
<dbReference type="InterPro" id="IPR002999">
    <property type="entry name" value="Tudor"/>
</dbReference>
<dbReference type="EMBL" id="LSYS01002182">
    <property type="protein sequence ID" value="OPJ86629.1"/>
    <property type="molecule type" value="Genomic_DNA"/>
</dbReference>
<dbReference type="GO" id="GO:0005184">
    <property type="term" value="F:neuropeptide hormone activity"/>
    <property type="evidence" value="ECO:0007669"/>
    <property type="project" value="InterPro"/>
</dbReference>
<evidence type="ECO:0000256" key="2">
    <source>
        <dbReference type="ARBA" id="ARBA00004613"/>
    </source>
</evidence>
<evidence type="ECO:0000256" key="6">
    <source>
        <dbReference type="ARBA" id="ARBA00022664"/>
    </source>
</evidence>
<dbReference type="GO" id="GO:0006397">
    <property type="term" value="P:mRNA processing"/>
    <property type="evidence" value="ECO:0007669"/>
    <property type="project" value="UniProtKB-KW"/>
</dbReference>
<evidence type="ECO:0000256" key="8">
    <source>
        <dbReference type="ARBA" id="ARBA00023187"/>
    </source>
</evidence>
<keyword evidence="5" id="KW-0964">Secreted</keyword>
<dbReference type="Gene3D" id="2.30.30.140">
    <property type="match status" value="1"/>
</dbReference>
<dbReference type="GO" id="GO:0015030">
    <property type="term" value="C:Cajal body"/>
    <property type="evidence" value="ECO:0007669"/>
    <property type="project" value="UniProtKB-SubCell"/>
</dbReference>
<dbReference type="SUPFAM" id="SSF64546">
    <property type="entry name" value="Satiety factor CART (cocaine and amphetamine regulated transcript)"/>
    <property type="match status" value="1"/>
</dbReference>
<dbReference type="Pfam" id="PF06373">
    <property type="entry name" value="CART"/>
    <property type="match status" value="1"/>
</dbReference>
<feature type="compositionally biased region" description="Polar residues" evidence="10">
    <location>
        <begin position="39"/>
        <end position="48"/>
    </location>
</feature>
<dbReference type="AlphaFoldDB" id="A0A1V4KQD7"/>
<keyword evidence="7" id="KW-1015">Disulfide bond</keyword>
<evidence type="ECO:0000256" key="1">
    <source>
        <dbReference type="ARBA" id="ARBA00004408"/>
    </source>
</evidence>
<comment type="similarity">
    <text evidence="3">Belongs to the CART family.</text>
</comment>
<feature type="compositionally biased region" description="Acidic residues" evidence="10">
    <location>
        <begin position="51"/>
        <end position="61"/>
    </location>
</feature>
<dbReference type="GO" id="GO:0005615">
    <property type="term" value="C:extracellular space"/>
    <property type="evidence" value="ECO:0007669"/>
    <property type="project" value="InterPro"/>
</dbReference>
<dbReference type="SMART" id="SM00333">
    <property type="entry name" value="TUDOR"/>
    <property type="match status" value="1"/>
</dbReference>
<feature type="compositionally biased region" description="Basic and acidic residues" evidence="10">
    <location>
        <begin position="1"/>
        <end position="15"/>
    </location>
</feature>
<dbReference type="Gene3D" id="4.10.40.30">
    <property type="entry name" value="CART, C-terminal domain"/>
    <property type="match status" value="1"/>
</dbReference>
<evidence type="ECO:0000256" key="7">
    <source>
        <dbReference type="ARBA" id="ARBA00023157"/>
    </source>
</evidence>
<comment type="subcellular location">
    <subcellularLocation>
        <location evidence="1">Nucleus</location>
        <location evidence="1">Cajal body</location>
    </subcellularLocation>
    <subcellularLocation>
        <location evidence="2">Secreted</location>
    </subcellularLocation>
</comment>
<dbReference type="GO" id="GO:0005737">
    <property type="term" value="C:cytoplasm"/>
    <property type="evidence" value="ECO:0007669"/>
    <property type="project" value="InterPro"/>
</dbReference>
<keyword evidence="8" id="KW-0508">mRNA splicing</keyword>
<dbReference type="OrthoDB" id="9392858at2759"/>
<feature type="region of interest" description="Disordered" evidence="10">
    <location>
        <begin position="124"/>
        <end position="186"/>
    </location>
</feature>
<evidence type="ECO:0000256" key="9">
    <source>
        <dbReference type="ARBA" id="ARBA00023242"/>
    </source>
</evidence>
<evidence type="ECO:0000256" key="5">
    <source>
        <dbReference type="ARBA" id="ARBA00022525"/>
    </source>
</evidence>
<dbReference type="GO" id="GO:0003723">
    <property type="term" value="F:RNA binding"/>
    <property type="evidence" value="ECO:0007669"/>
    <property type="project" value="InterPro"/>
</dbReference>
<feature type="domain" description="Tudor" evidence="11">
    <location>
        <begin position="66"/>
        <end position="126"/>
    </location>
</feature>
<accession>A0A1V4KQD7</accession>